<dbReference type="Proteomes" id="UP000722336">
    <property type="component" value="Unassembled WGS sequence"/>
</dbReference>
<feature type="signal peptide" evidence="1">
    <location>
        <begin position="1"/>
        <end position="31"/>
    </location>
</feature>
<dbReference type="EMBL" id="JAGSPA010000006">
    <property type="protein sequence ID" value="MBV7257921.1"/>
    <property type="molecule type" value="Genomic_DNA"/>
</dbReference>
<keyword evidence="3" id="KW-1185">Reference proteome</keyword>
<evidence type="ECO:0000313" key="2">
    <source>
        <dbReference type="EMBL" id="MBV7257921.1"/>
    </source>
</evidence>
<proteinExistence type="predicted"/>
<evidence type="ECO:0000256" key="1">
    <source>
        <dbReference type="SAM" id="SignalP"/>
    </source>
</evidence>
<sequence length="96" mass="10316">MALTGTKVPTLTRTAILAAIAVALSPLPIMAAQAKHAALVAHEKPGLSREQSERAMTAAERARAECRARSKDDEVAYSICVAERRGAAYRQEAKNR</sequence>
<dbReference type="RefSeq" id="WP_218446771.1">
    <property type="nucleotide sequence ID" value="NZ_JAGSPA010000006.1"/>
</dbReference>
<evidence type="ECO:0000313" key="3">
    <source>
        <dbReference type="Proteomes" id="UP000722336"/>
    </source>
</evidence>
<protein>
    <submittedName>
        <fullName evidence="2">Uncharacterized protein</fullName>
    </submittedName>
</protein>
<gene>
    <name evidence="2" type="ORF">KCG44_14135</name>
</gene>
<feature type="chain" id="PRO_5045681786" evidence="1">
    <location>
        <begin position="32"/>
        <end position="96"/>
    </location>
</feature>
<comment type="caution">
    <text evidence="2">The sequence shown here is derived from an EMBL/GenBank/DDBJ whole genome shotgun (WGS) entry which is preliminary data.</text>
</comment>
<organism evidence="2 3">
    <name type="scientific">Pacificimonas pallii</name>
    <dbReference type="NCBI Taxonomy" id="2827236"/>
    <lineage>
        <taxon>Bacteria</taxon>
        <taxon>Pseudomonadati</taxon>
        <taxon>Pseudomonadota</taxon>
        <taxon>Alphaproteobacteria</taxon>
        <taxon>Sphingomonadales</taxon>
        <taxon>Sphingosinicellaceae</taxon>
        <taxon>Pacificimonas</taxon>
    </lineage>
</organism>
<accession>A0ABS6SIZ1</accession>
<keyword evidence="1" id="KW-0732">Signal</keyword>
<name>A0ABS6SIZ1_9SPHN</name>
<reference evidence="2 3" key="1">
    <citation type="submission" date="2021-04" db="EMBL/GenBank/DDBJ databases">
        <authorList>
            <person name="Pira H."/>
            <person name="Risdian C."/>
            <person name="Wink J."/>
        </authorList>
    </citation>
    <scope>NUCLEOTIDE SEQUENCE [LARGE SCALE GENOMIC DNA]</scope>
    <source>
        <strain evidence="2 3">WHA3</strain>
    </source>
</reference>